<protein>
    <recommendedName>
        <fullName evidence="2">Ada DNA repair metal-binding domain-containing protein</fullName>
    </recommendedName>
</protein>
<comment type="caution">
    <text evidence="3">The sequence shown here is derived from an EMBL/GenBank/DDBJ whole genome shotgun (WGS) entry which is preliminary data.</text>
</comment>
<keyword evidence="1" id="KW-0010">Activator</keyword>
<feature type="domain" description="Ada DNA repair metal-binding" evidence="2">
    <location>
        <begin position="9"/>
        <end position="71"/>
    </location>
</feature>
<evidence type="ECO:0000259" key="2">
    <source>
        <dbReference type="Pfam" id="PF02805"/>
    </source>
</evidence>
<reference evidence="3 4" key="1">
    <citation type="journal article" date="2023" name="Antonie Van Leeuwenhoek">
        <title>Mesoterricola silvestris gen. nov., sp. nov., Mesoterricola sediminis sp. nov., Geothrix oryzae sp. nov., Geothrix edaphica sp. nov., Geothrix rubra sp. nov., and Geothrix limicola sp. nov., six novel members of Acidobacteriota isolated from soils.</title>
        <authorList>
            <person name="Itoh H."/>
            <person name="Sugisawa Y."/>
            <person name="Mise K."/>
            <person name="Xu Z."/>
            <person name="Kuniyasu M."/>
            <person name="Ushijima N."/>
            <person name="Kawano K."/>
            <person name="Kobayashi E."/>
            <person name="Shiratori Y."/>
            <person name="Masuda Y."/>
            <person name="Senoo K."/>
        </authorList>
    </citation>
    <scope>NUCLEOTIDE SEQUENCE [LARGE SCALE GENOMIC DNA]</scope>
    <source>
        <strain evidence="3 4">Red804</strain>
    </source>
</reference>
<dbReference type="Proteomes" id="UP001165069">
    <property type="component" value="Unassembled WGS sequence"/>
</dbReference>
<dbReference type="SUPFAM" id="SSF57884">
    <property type="entry name" value="Ada DNA repair protein, N-terminal domain (N-Ada 10)"/>
    <property type="match status" value="1"/>
</dbReference>
<proteinExistence type="predicted"/>
<dbReference type="InterPro" id="IPR035451">
    <property type="entry name" value="Ada-like_dom_sf"/>
</dbReference>
<evidence type="ECO:0000313" key="3">
    <source>
        <dbReference type="EMBL" id="GLH74159.1"/>
    </source>
</evidence>
<dbReference type="InterPro" id="IPR004026">
    <property type="entry name" value="Ada_DNA_repair_Zn-bd"/>
</dbReference>
<name>A0ABQ5QJF2_9BACT</name>
<accession>A0ABQ5QJF2</accession>
<evidence type="ECO:0000256" key="1">
    <source>
        <dbReference type="ARBA" id="ARBA00023159"/>
    </source>
</evidence>
<keyword evidence="4" id="KW-1185">Reference proteome</keyword>
<dbReference type="Gene3D" id="3.40.10.10">
    <property type="entry name" value="DNA Methylphosphotriester Repair Domain"/>
    <property type="match status" value="1"/>
</dbReference>
<gene>
    <name evidence="3" type="ORF">GETHLI_26610</name>
</gene>
<sequence length="77" mass="8402">MSPFDEEAAWRAVTTRDATADGRFVYAVVTTGVACRPSCPGRPARRNVRFFSHVAAALAAGSRPCKRCRPDSFQEQA</sequence>
<dbReference type="Pfam" id="PF02805">
    <property type="entry name" value="Ada_Zn_binding"/>
    <property type="match status" value="1"/>
</dbReference>
<dbReference type="EMBL" id="BSDE01000005">
    <property type="protein sequence ID" value="GLH74159.1"/>
    <property type="molecule type" value="Genomic_DNA"/>
</dbReference>
<evidence type="ECO:0000313" key="4">
    <source>
        <dbReference type="Proteomes" id="UP001165069"/>
    </source>
</evidence>
<organism evidence="3 4">
    <name type="scientific">Geothrix limicola</name>
    <dbReference type="NCBI Taxonomy" id="2927978"/>
    <lineage>
        <taxon>Bacteria</taxon>
        <taxon>Pseudomonadati</taxon>
        <taxon>Acidobacteriota</taxon>
        <taxon>Holophagae</taxon>
        <taxon>Holophagales</taxon>
        <taxon>Holophagaceae</taxon>
        <taxon>Geothrix</taxon>
    </lineage>
</organism>